<dbReference type="InterPro" id="IPR009057">
    <property type="entry name" value="Homeodomain-like_sf"/>
</dbReference>
<dbReference type="InterPro" id="IPR058031">
    <property type="entry name" value="AAA_lid_NorR"/>
</dbReference>
<proteinExistence type="predicted"/>
<comment type="caution">
    <text evidence="9">The sequence shown here is derived from an EMBL/GenBank/DDBJ whole genome shotgun (WGS) entry which is preliminary data.</text>
</comment>
<dbReference type="Gene3D" id="3.40.50.300">
    <property type="entry name" value="P-loop containing nucleotide triphosphate hydrolases"/>
    <property type="match status" value="1"/>
</dbReference>
<dbReference type="PROSITE" id="PS50113">
    <property type="entry name" value="PAC"/>
    <property type="match status" value="1"/>
</dbReference>
<keyword evidence="3" id="KW-0067">ATP-binding</keyword>
<dbReference type="InterPro" id="IPR000700">
    <property type="entry name" value="PAS-assoc_C"/>
</dbReference>
<dbReference type="PROSITE" id="PS00688">
    <property type="entry name" value="SIGMA54_INTERACT_3"/>
    <property type="match status" value="1"/>
</dbReference>
<name>A0ABT1SG56_9FIRM</name>
<dbReference type="InterPro" id="IPR035965">
    <property type="entry name" value="PAS-like_dom_sf"/>
</dbReference>
<dbReference type="SMART" id="SM00382">
    <property type="entry name" value="AAA"/>
    <property type="match status" value="1"/>
</dbReference>
<dbReference type="CDD" id="cd00009">
    <property type="entry name" value="AAA"/>
    <property type="match status" value="1"/>
</dbReference>
<dbReference type="Pfam" id="PF25601">
    <property type="entry name" value="AAA_lid_14"/>
    <property type="match status" value="1"/>
</dbReference>
<dbReference type="PROSITE" id="PS00675">
    <property type="entry name" value="SIGMA54_INTERACT_1"/>
    <property type="match status" value="1"/>
</dbReference>
<dbReference type="InterPro" id="IPR025944">
    <property type="entry name" value="Sigma_54_int_dom_CS"/>
</dbReference>
<dbReference type="InterPro" id="IPR003593">
    <property type="entry name" value="AAA+_ATPase"/>
</dbReference>
<dbReference type="NCBIfam" id="TIGR00229">
    <property type="entry name" value="sensory_box"/>
    <property type="match status" value="1"/>
</dbReference>
<accession>A0ABT1SG56</accession>
<evidence type="ECO:0000256" key="3">
    <source>
        <dbReference type="ARBA" id="ARBA00022840"/>
    </source>
</evidence>
<gene>
    <name evidence="9" type="ORF">NE686_20400</name>
</gene>
<dbReference type="SUPFAM" id="SSF55785">
    <property type="entry name" value="PYP-like sensor domain (PAS domain)"/>
    <property type="match status" value="1"/>
</dbReference>
<evidence type="ECO:0000259" key="8">
    <source>
        <dbReference type="PROSITE" id="PS50113"/>
    </source>
</evidence>
<dbReference type="SUPFAM" id="SSF46689">
    <property type="entry name" value="Homeodomain-like"/>
    <property type="match status" value="1"/>
</dbReference>
<dbReference type="Gene3D" id="3.30.450.20">
    <property type="entry name" value="PAS domain"/>
    <property type="match status" value="1"/>
</dbReference>
<dbReference type="InterPro" id="IPR002078">
    <property type="entry name" value="Sigma_54_int"/>
</dbReference>
<dbReference type="PANTHER" id="PTHR32071:SF57">
    <property type="entry name" value="C4-DICARBOXYLATE TRANSPORT TRANSCRIPTIONAL REGULATORY PROTEIN DCTD"/>
    <property type="match status" value="1"/>
</dbReference>
<dbReference type="InterPro" id="IPR025662">
    <property type="entry name" value="Sigma_54_int_dom_ATP-bd_1"/>
</dbReference>
<dbReference type="SUPFAM" id="SSF52540">
    <property type="entry name" value="P-loop containing nucleoside triphosphate hydrolases"/>
    <property type="match status" value="1"/>
</dbReference>
<feature type="domain" description="Sigma-54 factor interaction" evidence="7">
    <location>
        <begin position="155"/>
        <end position="384"/>
    </location>
</feature>
<dbReference type="Proteomes" id="UP001524478">
    <property type="component" value="Unassembled WGS sequence"/>
</dbReference>
<evidence type="ECO:0000256" key="1">
    <source>
        <dbReference type="ARBA" id="ARBA00022741"/>
    </source>
</evidence>
<dbReference type="PROSITE" id="PS50045">
    <property type="entry name" value="SIGMA54_INTERACT_4"/>
    <property type="match status" value="1"/>
</dbReference>
<evidence type="ECO:0000256" key="6">
    <source>
        <dbReference type="ARBA" id="ARBA00029500"/>
    </source>
</evidence>
<keyword evidence="10" id="KW-1185">Reference proteome</keyword>
<evidence type="ECO:0000313" key="9">
    <source>
        <dbReference type="EMBL" id="MCQ4925478.1"/>
    </source>
</evidence>
<dbReference type="Gene3D" id="1.10.8.60">
    <property type="match status" value="1"/>
</dbReference>
<reference evidence="9 10" key="1">
    <citation type="submission" date="2022-06" db="EMBL/GenBank/DDBJ databases">
        <title>Isolation of gut microbiota from human fecal samples.</title>
        <authorList>
            <person name="Pamer E.G."/>
            <person name="Barat B."/>
            <person name="Waligurski E."/>
            <person name="Medina S."/>
            <person name="Paddock L."/>
            <person name="Mostad J."/>
        </authorList>
    </citation>
    <scope>NUCLEOTIDE SEQUENCE [LARGE SCALE GENOMIC DNA]</scope>
    <source>
        <strain evidence="9 10">DFI.7.95</strain>
    </source>
</reference>
<dbReference type="Pfam" id="PF00158">
    <property type="entry name" value="Sigma54_activat"/>
    <property type="match status" value="1"/>
</dbReference>
<keyword evidence="1" id="KW-0547">Nucleotide-binding</keyword>
<organism evidence="9 10">
    <name type="scientific">Tissierella carlieri</name>
    <dbReference type="NCBI Taxonomy" id="689904"/>
    <lineage>
        <taxon>Bacteria</taxon>
        <taxon>Bacillati</taxon>
        <taxon>Bacillota</taxon>
        <taxon>Tissierellia</taxon>
        <taxon>Tissierellales</taxon>
        <taxon>Tissierellaceae</taxon>
        <taxon>Tissierella</taxon>
    </lineage>
</organism>
<dbReference type="EMBL" id="JANGAC010000022">
    <property type="protein sequence ID" value="MCQ4925478.1"/>
    <property type="molecule type" value="Genomic_DNA"/>
</dbReference>
<dbReference type="CDD" id="cd00130">
    <property type="entry name" value="PAS"/>
    <property type="match status" value="1"/>
</dbReference>
<evidence type="ECO:0000259" key="7">
    <source>
        <dbReference type="PROSITE" id="PS50045"/>
    </source>
</evidence>
<evidence type="ECO:0000256" key="5">
    <source>
        <dbReference type="ARBA" id="ARBA00023163"/>
    </source>
</evidence>
<evidence type="ECO:0000256" key="2">
    <source>
        <dbReference type="ARBA" id="ARBA00022797"/>
    </source>
</evidence>
<dbReference type="InterPro" id="IPR000014">
    <property type="entry name" value="PAS"/>
</dbReference>
<evidence type="ECO:0000313" key="10">
    <source>
        <dbReference type="Proteomes" id="UP001524478"/>
    </source>
</evidence>
<dbReference type="Pfam" id="PF18024">
    <property type="entry name" value="HTH_50"/>
    <property type="match status" value="1"/>
</dbReference>
<dbReference type="InterPro" id="IPR030828">
    <property type="entry name" value="HTH_TyrR"/>
</dbReference>
<keyword evidence="5" id="KW-0804">Transcription</keyword>
<dbReference type="InterPro" id="IPR027417">
    <property type="entry name" value="P-loop_NTPase"/>
</dbReference>
<sequence>MHSEDILDYYKQAYEELKLILDLSFDQITIADGNGIFTKVSKSCEPYFGVTENGLIGCNAFELEKNGVFDTSVTAEVIRKGEKVTLIQKTGANRTLMVTGIPMFDEEGQIIKIINISKDITENQMLGQELKDIQSQLQWFQKELNKRQAIYDSKVNYKSVSMNKIMELILHICDLDATVLLLGETGVGKGYIAKVIHESSIRKNEPFVPINCGAIPENLLESELFGYESGAFTGATKGGKKGLFEIAGKGTIFLDEIGDMPMNLQVKLLHVLDDKKVLRLGGEKPIKVEGRLIAATNKDLKKLIQEGKFREDLYYRLNVVPINIPPLRERKVDIPALVKMFLDNYNNEHGTHKTISEGGYNILIDYNYPGNIRELENIIERLVITTLGDIVEDIQVAEIIEPTKEINYNSDEIVPLKQSVEELERRILISAFEKYKTTRKVAEALDIDQSTVVKKAKRLKIKYS</sequence>
<protein>
    <recommendedName>
        <fullName evidence="6">HTH-type transcriptional regulatory protein TyrR</fullName>
    </recommendedName>
</protein>
<keyword evidence="2" id="KW-0058">Aromatic hydrocarbons catabolism</keyword>
<evidence type="ECO:0000256" key="4">
    <source>
        <dbReference type="ARBA" id="ARBA00023015"/>
    </source>
</evidence>
<keyword evidence="4" id="KW-0805">Transcription regulation</keyword>
<dbReference type="PANTHER" id="PTHR32071">
    <property type="entry name" value="TRANSCRIPTIONAL REGULATORY PROTEIN"/>
    <property type="match status" value="1"/>
</dbReference>
<feature type="domain" description="PAC" evidence="8">
    <location>
        <begin position="80"/>
        <end position="132"/>
    </location>
</feature>
<dbReference type="Gene3D" id="1.10.10.60">
    <property type="entry name" value="Homeodomain-like"/>
    <property type="match status" value="1"/>
</dbReference>